<evidence type="ECO:0000313" key="3">
    <source>
        <dbReference type="Proteomes" id="UP001596096"/>
    </source>
</evidence>
<gene>
    <name evidence="2" type="ORF">ACFPUY_25905</name>
</gene>
<sequence>MTDDPRAIRLDEFVPYPPDRVWRAFVEPRLVTKWLGPEDFQPVVGHRFTIVTQAVPTTKFDGVIHCQVLAIEPERMLRISWDDHGPSGARCTATWRLVAEGHGTRLFFDHEGFDPDDELQQRARRIMGGGWRSWLFSRLETVLAGDTAGQDATGEGLPYRPR</sequence>
<dbReference type="EMBL" id="JBHSNW010000014">
    <property type="protein sequence ID" value="MFC5818550.1"/>
    <property type="molecule type" value="Genomic_DNA"/>
</dbReference>
<evidence type="ECO:0000259" key="1">
    <source>
        <dbReference type="Pfam" id="PF08327"/>
    </source>
</evidence>
<dbReference type="Proteomes" id="UP001596096">
    <property type="component" value="Unassembled WGS sequence"/>
</dbReference>
<feature type="domain" description="Activator of Hsp90 ATPase homologue 1/2-like C-terminal" evidence="1">
    <location>
        <begin position="16"/>
        <end position="143"/>
    </location>
</feature>
<proteinExistence type="predicted"/>
<protein>
    <submittedName>
        <fullName evidence="2">SRPBCC domain-containing protein</fullName>
    </submittedName>
</protein>
<organism evidence="2 3">
    <name type="scientific">Nonomuraea harbinensis</name>
    <dbReference type="NCBI Taxonomy" id="1286938"/>
    <lineage>
        <taxon>Bacteria</taxon>
        <taxon>Bacillati</taxon>
        <taxon>Actinomycetota</taxon>
        <taxon>Actinomycetes</taxon>
        <taxon>Streptosporangiales</taxon>
        <taxon>Streptosporangiaceae</taxon>
        <taxon>Nonomuraea</taxon>
    </lineage>
</organism>
<dbReference type="CDD" id="cd07814">
    <property type="entry name" value="SRPBCC_CalC_Aha1-like"/>
    <property type="match status" value="1"/>
</dbReference>
<reference evidence="3" key="1">
    <citation type="journal article" date="2019" name="Int. J. Syst. Evol. Microbiol.">
        <title>The Global Catalogue of Microorganisms (GCM) 10K type strain sequencing project: providing services to taxonomists for standard genome sequencing and annotation.</title>
        <authorList>
            <consortium name="The Broad Institute Genomics Platform"/>
            <consortium name="The Broad Institute Genome Sequencing Center for Infectious Disease"/>
            <person name="Wu L."/>
            <person name="Ma J."/>
        </authorList>
    </citation>
    <scope>NUCLEOTIDE SEQUENCE [LARGE SCALE GENOMIC DNA]</scope>
    <source>
        <strain evidence="3">CGMCC 4.7106</strain>
    </source>
</reference>
<comment type="caution">
    <text evidence="2">The sequence shown here is derived from an EMBL/GenBank/DDBJ whole genome shotgun (WGS) entry which is preliminary data.</text>
</comment>
<accession>A0ABW1C0S4</accession>
<evidence type="ECO:0000313" key="2">
    <source>
        <dbReference type="EMBL" id="MFC5818550.1"/>
    </source>
</evidence>
<dbReference type="Pfam" id="PF08327">
    <property type="entry name" value="AHSA1"/>
    <property type="match status" value="1"/>
</dbReference>
<dbReference type="InterPro" id="IPR013538">
    <property type="entry name" value="ASHA1/2-like_C"/>
</dbReference>
<name>A0ABW1C0S4_9ACTN</name>
<dbReference type="RefSeq" id="WP_219548055.1">
    <property type="nucleotide sequence ID" value="NZ_JAHKRN010000037.1"/>
</dbReference>
<keyword evidence="3" id="KW-1185">Reference proteome</keyword>